<accession>A0A7X1F4Z5</accession>
<organism evidence="2 3">
    <name type="scientific">Novosphingobium aerophilum</name>
    <dbReference type="NCBI Taxonomy" id="2839843"/>
    <lineage>
        <taxon>Bacteria</taxon>
        <taxon>Pseudomonadati</taxon>
        <taxon>Pseudomonadota</taxon>
        <taxon>Alphaproteobacteria</taxon>
        <taxon>Sphingomonadales</taxon>
        <taxon>Sphingomonadaceae</taxon>
        <taxon>Novosphingobium</taxon>
    </lineage>
</organism>
<evidence type="ECO:0000313" key="3">
    <source>
        <dbReference type="Proteomes" id="UP000520156"/>
    </source>
</evidence>
<dbReference type="EMBL" id="JACLAU010000001">
    <property type="protein sequence ID" value="MBC2650492.1"/>
    <property type="molecule type" value="Genomic_DNA"/>
</dbReference>
<dbReference type="AlphaFoldDB" id="A0A7X1F4Z5"/>
<dbReference type="RefSeq" id="WP_185681882.1">
    <property type="nucleotide sequence ID" value="NZ_JACLAU010000001.1"/>
</dbReference>
<proteinExistence type="predicted"/>
<dbReference type="Proteomes" id="UP000520156">
    <property type="component" value="Unassembled WGS sequence"/>
</dbReference>
<keyword evidence="3" id="KW-1185">Reference proteome</keyword>
<gene>
    <name evidence="2" type="ORF">H7F49_02090</name>
</gene>
<name>A0A7X1F4Z5_9SPHN</name>
<reference evidence="2 3" key="1">
    <citation type="submission" date="2020-08" db="EMBL/GenBank/DDBJ databases">
        <title>The genome sequence of Novosphingobium flavum 4Y4.</title>
        <authorList>
            <person name="Liu Y."/>
        </authorList>
    </citation>
    <scope>NUCLEOTIDE SEQUENCE [LARGE SCALE GENOMIC DNA]</scope>
    <source>
        <strain evidence="2 3">4Y4</strain>
    </source>
</reference>
<feature type="region of interest" description="Disordered" evidence="1">
    <location>
        <begin position="73"/>
        <end position="96"/>
    </location>
</feature>
<protein>
    <submittedName>
        <fullName evidence="2">Uncharacterized protein</fullName>
    </submittedName>
</protein>
<sequence>MPIRLSRCAGYPRRTVRIAVEHLRHKPAAVAARSGHDKVIILRAGKPTWTMVSTDYHDMLVDRVRALGLDAASNGLGRRMGPKPAAKWRATRSGLN</sequence>
<comment type="caution">
    <text evidence="2">The sequence shown here is derived from an EMBL/GenBank/DDBJ whole genome shotgun (WGS) entry which is preliminary data.</text>
</comment>
<evidence type="ECO:0000256" key="1">
    <source>
        <dbReference type="SAM" id="MobiDB-lite"/>
    </source>
</evidence>
<evidence type="ECO:0000313" key="2">
    <source>
        <dbReference type="EMBL" id="MBC2650492.1"/>
    </source>
</evidence>